<dbReference type="CDD" id="cd00452">
    <property type="entry name" value="KDPG_aldolase"/>
    <property type="match status" value="1"/>
</dbReference>
<keyword evidence="7" id="KW-1185">Reference proteome</keyword>
<comment type="subunit">
    <text evidence="3">Homotrimer.</text>
</comment>
<dbReference type="Proteomes" id="UP000187367">
    <property type="component" value="Unassembled WGS sequence"/>
</dbReference>
<dbReference type="OrthoDB" id="9802667at2"/>
<dbReference type="PANTHER" id="PTHR30246:SF1">
    <property type="entry name" value="2-DEHYDRO-3-DEOXY-6-PHOSPHOGALACTONATE ALDOLASE-RELATED"/>
    <property type="match status" value="1"/>
</dbReference>
<keyword evidence="4" id="KW-0456">Lyase</keyword>
<evidence type="ECO:0000256" key="4">
    <source>
        <dbReference type="ARBA" id="ARBA00023239"/>
    </source>
</evidence>
<keyword evidence="5" id="KW-0119">Carbohydrate metabolism</keyword>
<sequence length="204" mass="21822">MEMSMIEKVQEHLAKAGLIAVIRAKNMEAAEEAIERLIDKGITAIEITYTTPGASLLIEKLAKKDGILVGAGTVIESRQAREAAAAGAKFIVSPGFSGELADEIESLHTFFIPGVITPSEIMEAVSKGFRILKLFPGGTSGISYMKNLAGPFPNIRFIPTGGIHPGEVEKWLDAGALAVGVGSQLDKVSEEDLQHILNRKVKQK</sequence>
<dbReference type="GO" id="GO:0016829">
    <property type="term" value="F:lyase activity"/>
    <property type="evidence" value="ECO:0007669"/>
    <property type="project" value="UniProtKB-KW"/>
</dbReference>
<name>A0A1R1QW90_9BACI</name>
<proteinExistence type="inferred from homology"/>
<dbReference type="InterPro" id="IPR013785">
    <property type="entry name" value="Aldolase_TIM"/>
</dbReference>
<dbReference type="NCBIfam" id="TIGR01182">
    <property type="entry name" value="eda"/>
    <property type="match status" value="1"/>
</dbReference>
<dbReference type="Gene3D" id="3.20.20.70">
    <property type="entry name" value="Aldolase class I"/>
    <property type="match status" value="1"/>
</dbReference>
<dbReference type="InterPro" id="IPR000887">
    <property type="entry name" value="Aldlse_KDPG_KHG"/>
</dbReference>
<evidence type="ECO:0000256" key="3">
    <source>
        <dbReference type="ARBA" id="ARBA00011233"/>
    </source>
</evidence>
<dbReference type="PANTHER" id="PTHR30246">
    <property type="entry name" value="2-KETO-3-DEOXY-6-PHOSPHOGLUCONATE ALDOLASE"/>
    <property type="match status" value="1"/>
</dbReference>
<evidence type="ECO:0000256" key="1">
    <source>
        <dbReference type="ARBA" id="ARBA00004761"/>
    </source>
</evidence>
<dbReference type="EMBL" id="MTJL01000005">
    <property type="protein sequence ID" value="OMI08931.1"/>
    <property type="molecule type" value="Genomic_DNA"/>
</dbReference>
<dbReference type="SUPFAM" id="SSF51569">
    <property type="entry name" value="Aldolase"/>
    <property type="match status" value="1"/>
</dbReference>
<accession>A0A1R1QW90</accession>
<comment type="pathway">
    <text evidence="1">Carbohydrate acid metabolism.</text>
</comment>
<protein>
    <submittedName>
        <fullName evidence="6">2-dehydro-3-deoxyphosphogluconate aldolase</fullName>
    </submittedName>
</protein>
<evidence type="ECO:0000313" key="6">
    <source>
        <dbReference type="EMBL" id="OMI08931.1"/>
    </source>
</evidence>
<evidence type="ECO:0000256" key="5">
    <source>
        <dbReference type="ARBA" id="ARBA00023277"/>
    </source>
</evidence>
<dbReference type="Pfam" id="PF01081">
    <property type="entry name" value="Aldolase"/>
    <property type="match status" value="1"/>
</dbReference>
<comment type="similarity">
    <text evidence="2">Belongs to the KHG/KDPG aldolase family.</text>
</comment>
<dbReference type="AlphaFoldDB" id="A0A1R1QW90"/>
<evidence type="ECO:0000256" key="2">
    <source>
        <dbReference type="ARBA" id="ARBA00006906"/>
    </source>
</evidence>
<accession>A0A1R1S0T0</accession>
<comment type="caution">
    <text evidence="6">The sequence shown here is derived from an EMBL/GenBank/DDBJ whole genome shotgun (WGS) entry which is preliminary data.</text>
</comment>
<organism evidence="6 7">
    <name type="scientific">Bacillus swezeyi</name>
    <dbReference type="NCBI Taxonomy" id="1925020"/>
    <lineage>
        <taxon>Bacteria</taxon>
        <taxon>Bacillati</taxon>
        <taxon>Bacillota</taxon>
        <taxon>Bacilli</taxon>
        <taxon>Bacillales</taxon>
        <taxon>Bacillaceae</taxon>
        <taxon>Bacillus</taxon>
    </lineage>
</organism>
<evidence type="ECO:0000313" key="7">
    <source>
        <dbReference type="Proteomes" id="UP000187367"/>
    </source>
</evidence>
<reference evidence="6 7" key="1">
    <citation type="submission" date="2017-01" db="EMBL/GenBank/DDBJ databases">
        <title>Bacillus phylogenomics.</title>
        <authorList>
            <person name="Dunlap C."/>
        </authorList>
    </citation>
    <scope>NUCLEOTIDE SEQUENCE [LARGE SCALE GENOMIC DNA]</scope>
    <source>
        <strain evidence="6 7">NRRL B-41282</strain>
    </source>
</reference>
<gene>
    <name evidence="6" type="ORF">BW143_02455</name>
</gene>
<dbReference type="RefSeq" id="WP_076759038.1">
    <property type="nucleotide sequence ID" value="NZ_JARMMH010000011.1"/>
</dbReference>